<evidence type="ECO:0000256" key="1">
    <source>
        <dbReference type="SAM" id="MobiDB-lite"/>
    </source>
</evidence>
<sequence>MSKKGIHESIPRSKTLLIRKNTKVRLTFTKKRPDDPTFFFYTFFGLKRQKWNVTSGLSPSELCKISSISEKDHHIYRSCTICEITIVLAISSINFLYPLLPALELVPISHIHWVRGGEHPGQSIAGQHRDMQDKHHSHTSSHLGAI</sequence>
<keyword evidence="3" id="KW-1185">Reference proteome</keyword>
<protein>
    <submittedName>
        <fullName evidence="2">Uncharacterized protein</fullName>
    </submittedName>
</protein>
<accession>A0ABU7ES18</accession>
<evidence type="ECO:0000313" key="2">
    <source>
        <dbReference type="EMBL" id="MED6289576.1"/>
    </source>
</evidence>
<proteinExistence type="predicted"/>
<dbReference type="EMBL" id="JAHUTJ010065771">
    <property type="protein sequence ID" value="MED6289576.1"/>
    <property type="molecule type" value="Genomic_DNA"/>
</dbReference>
<comment type="caution">
    <text evidence="2">The sequence shown here is derived from an EMBL/GenBank/DDBJ whole genome shotgun (WGS) entry which is preliminary data.</text>
</comment>
<dbReference type="Proteomes" id="UP001352852">
    <property type="component" value="Unassembled WGS sequence"/>
</dbReference>
<organism evidence="2 3">
    <name type="scientific">Characodon lateralis</name>
    <dbReference type="NCBI Taxonomy" id="208331"/>
    <lineage>
        <taxon>Eukaryota</taxon>
        <taxon>Metazoa</taxon>
        <taxon>Chordata</taxon>
        <taxon>Craniata</taxon>
        <taxon>Vertebrata</taxon>
        <taxon>Euteleostomi</taxon>
        <taxon>Actinopterygii</taxon>
        <taxon>Neopterygii</taxon>
        <taxon>Teleostei</taxon>
        <taxon>Neoteleostei</taxon>
        <taxon>Acanthomorphata</taxon>
        <taxon>Ovalentaria</taxon>
        <taxon>Atherinomorphae</taxon>
        <taxon>Cyprinodontiformes</taxon>
        <taxon>Goodeidae</taxon>
        <taxon>Characodon</taxon>
    </lineage>
</organism>
<gene>
    <name evidence="2" type="ORF">CHARACLAT_004239</name>
</gene>
<feature type="region of interest" description="Disordered" evidence="1">
    <location>
        <begin position="122"/>
        <end position="146"/>
    </location>
</feature>
<reference evidence="2 3" key="1">
    <citation type="submission" date="2021-06" db="EMBL/GenBank/DDBJ databases">
        <authorList>
            <person name="Palmer J.M."/>
        </authorList>
    </citation>
    <scope>NUCLEOTIDE SEQUENCE [LARGE SCALE GENOMIC DNA]</scope>
    <source>
        <strain evidence="2 3">CL_MEX2019</strain>
        <tissue evidence="2">Muscle</tissue>
    </source>
</reference>
<name>A0ABU7ES18_9TELE</name>
<evidence type="ECO:0000313" key="3">
    <source>
        <dbReference type="Proteomes" id="UP001352852"/>
    </source>
</evidence>